<evidence type="ECO:0008006" key="4">
    <source>
        <dbReference type="Google" id="ProtNLM"/>
    </source>
</evidence>
<dbReference type="OrthoDB" id="10263316at2759"/>
<gene>
    <name evidence="2" type="ORF">HERILL_LOCUS12588</name>
</gene>
<dbReference type="Proteomes" id="UP000594454">
    <property type="component" value="Chromosome 5"/>
</dbReference>
<dbReference type="PANTHER" id="PTHR48421:SF1">
    <property type="entry name" value="MYCBP-ASSOCIATED PROTEIN"/>
    <property type="match status" value="1"/>
</dbReference>
<feature type="region of interest" description="Disordered" evidence="1">
    <location>
        <begin position="1"/>
        <end position="23"/>
    </location>
</feature>
<organism evidence="2 3">
    <name type="scientific">Hermetia illucens</name>
    <name type="common">Black soldier fly</name>
    <dbReference type="NCBI Taxonomy" id="343691"/>
    <lineage>
        <taxon>Eukaryota</taxon>
        <taxon>Metazoa</taxon>
        <taxon>Ecdysozoa</taxon>
        <taxon>Arthropoda</taxon>
        <taxon>Hexapoda</taxon>
        <taxon>Insecta</taxon>
        <taxon>Pterygota</taxon>
        <taxon>Neoptera</taxon>
        <taxon>Endopterygota</taxon>
        <taxon>Diptera</taxon>
        <taxon>Brachycera</taxon>
        <taxon>Stratiomyomorpha</taxon>
        <taxon>Stratiomyidae</taxon>
        <taxon>Hermetiinae</taxon>
        <taxon>Hermetia</taxon>
    </lineage>
</organism>
<dbReference type="OMA" id="DPRLKCW"/>
<protein>
    <recommendedName>
        <fullName evidence="4">MYCBP-associated protein</fullName>
    </recommendedName>
</protein>
<evidence type="ECO:0000313" key="3">
    <source>
        <dbReference type="Proteomes" id="UP000594454"/>
    </source>
</evidence>
<feature type="region of interest" description="Disordered" evidence="1">
    <location>
        <begin position="64"/>
        <end position="90"/>
    </location>
</feature>
<evidence type="ECO:0000313" key="2">
    <source>
        <dbReference type="EMBL" id="CAD7090079.1"/>
    </source>
</evidence>
<dbReference type="AlphaFoldDB" id="A0A7R8UZL7"/>
<dbReference type="EMBL" id="LR899013">
    <property type="protein sequence ID" value="CAD7090079.1"/>
    <property type="molecule type" value="Genomic_DNA"/>
</dbReference>
<reference evidence="2 3" key="1">
    <citation type="submission" date="2020-11" db="EMBL/GenBank/DDBJ databases">
        <authorList>
            <person name="Wallbank WR R."/>
            <person name="Pardo Diaz C."/>
            <person name="Kozak K."/>
            <person name="Martin S."/>
            <person name="Jiggins C."/>
            <person name="Moest M."/>
            <person name="Warren A I."/>
            <person name="Generalovic N T."/>
            <person name="Byers J.R.P. K."/>
            <person name="Montejo-Kovacevich G."/>
            <person name="Yen C E."/>
        </authorList>
    </citation>
    <scope>NUCLEOTIDE SEQUENCE [LARGE SCALE GENOMIC DNA]</scope>
</reference>
<name>A0A7R8UZL7_HERIL</name>
<dbReference type="PANTHER" id="PTHR48421">
    <property type="entry name" value="MYCBP-ASSOCIATED PROTEIN"/>
    <property type="match status" value="1"/>
</dbReference>
<dbReference type="InParanoid" id="A0A7R8UZL7"/>
<dbReference type="Pfam" id="PF14646">
    <property type="entry name" value="MYCBPAP"/>
    <property type="match status" value="1"/>
</dbReference>
<sequence length="665" mass="76453">MTAENRRQSCSLAFSQSDDNKSDELDDLSIINQFTPSYSSVTQDLGKDVVQRVIDEVLFDQGGEYQGSSTECSSNKPESTPSTGSPRDIGKRINYWQNYLKEHARISEKLAAATGKQPCELLLNKTEEYRKIQQCKRLMDVAERLSPTRLISREPVKLKEVPCGPDIYSKLPLTEQQAKPNITLTEMPKVALQEQGIDECEPTRKSWLRSEYLGDELVATKDNLGRVIDHYPDMENLQIVGTKIVPTGPKIQVLTEEGEAVRKVEFLVTDAWYRDKEPSLEYVLSINGREFDAEKKTQGNVNFWRIFEAQPCQQEIQTLTIRNRGWKAVDIGWSRVKPRRVRILAHNAHIYPAFYFNKNMLRIQPGTVVTVEFVFCCREFGIYEECWEMKLVPKFLAGKSIMTVSLFGHCQQDELDVTKFYEIEHALAERAAAQITKEILYDVATRVTKDPPPESPYHLNFSESELFTLINPNLHYNEDIVEQLKDMYTELIQEDYTKTCKTWRFDIKELKSMILDIPDDIKRKELYVKFNKLIKDMRMNPSVFRPDYKEQKFLLVKNVLLGLADSIEGSADKLADTILATDYDLKFDEVLVKADKLHNHIPVSSEEWSDDNETGAKLVCVVKADLIRKKKQEAFQESLYVQAYGHLCTAADQIVSIVEGMKNLE</sequence>
<feature type="compositionally biased region" description="Polar residues" evidence="1">
    <location>
        <begin position="66"/>
        <end position="85"/>
    </location>
</feature>
<feature type="compositionally biased region" description="Polar residues" evidence="1">
    <location>
        <begin position="8"/>
        <end position="17"/>
    </location>
</feature>
<evidence type="ECO:0000256" key="1">
    <source>
        <dbReference type="SAM" id="MobiDB-lite"/>
    </source>
</evidence>
<keyword evidence="3" id="KW-1185">Reference proteome</keyword>
<dbReference type="InterPro" id="IPR032707">
    <property type="entry name" value="MYCBPAP"/>
</dbReference>
<accession>A0A7R8UZL7</accession>
<proteinExistence type="predicted"/>